<reference evidence="4" key="1">
    <citation type="journal article" date="2017" name="Appl. Environ. Microbiol.">
        <title>Genomic Analysis of Calderihabitans maritimus KKC1, a Thermophilic, Hydrogenogenic, Carboxydotrophic Bacterium Isolated from Marine Sediment.</title>
        <authorList>
            <person name="Omae K."/>
            <person name="Yoneda Y."/>
            <person name="Fukuyama Y."/>
            <person name="Yoshida T."/>
            <person name="Sako Y."/>
        </authorList>
    </citation>
    <scope>NUCLEOTIDE SEQUENCE [LARGE SCALE GENOMIC DNA]</scope>
    <source>
        <strain evidence="4">KKC1</strain>
    </source>
</reference>
<dbReference type="PRINTS" id="PR01713">
    <property type="entry name" value="NUCEPIMERASE"/>
</dbReference>
<comment type="similarity">
    <text evidence="1">Belongs to the NAD(P)-dependent epimerase/dehydratase family.</text>
</comment>
<keyword evidence="4" id="KW-1185">Reference proteome</keyword>
<protein>
    <recommendedName>
        <fullName evidence="2">NAD-dependent epimerase/dehydratase domain-containing protein</fullName>
    </recommendedName>
</protein>
<dbReference type="SUPFAM" id="SSF51735">
    <property type="entry name" value="NAD(P)-binding Rossmann-fold domains"/>
    <property type="match status" value="1"/>
</dbReference>
<accession>A0A1Z5HVD9</accession>
<evidence type="ECO:0000313" key="4">
    <source>
        <dbReference type="Proteomes" id="UP000197032"/>
    </source>
</evidence>
<gene>
    <name evidence="3" type="ORF">KKC1_24320</name>
</gene>
<dbReference type="PANTHER" id="PTHR43000">
    <property type="entry name" value="DTDP-D-GLUCOSE 4,6-DEHYDRATASE-RELATED"/>
    <property type="match status" value="1"/>
</dbReference>
<dbReference type="Gene3D" id="3.90.25.10">
    <property type="entry name" value="UDP-galactose 4-epimerase, domain 1"/>
    <property type="match status" value="1"/>
</dbReference>
<comment type="caution">
    <text evidence="3">The sequence shown here is derived from an EMBL/GenBank/DDBJ whole genome shotgun (WGS) entry which is preliminary data.</text>
</comment>
<feature type="domain" description="NAD-dependent epimerase/dehydratase" evidence="2">
    <location>
        <begin position="4"/>
        <end position="239"/>
    </location>
</feature>
<dbReference type="Proteomes" id="UP000197032">
    <property type="component" value="Unassembled WGS sequence"/>
</dbReference>
<evidence type="ECO:0000313" key="3">
    <source>
        <dbReference type="EMBL" id="GAW93295.1"/>
    </source>
</evidence>
<dbReference type="CDD" id="cd05256">
    <property type="entry name" value="UDP_AE_SDR_e"/>
    <property type="match status" value="1"/>
</dbReference>
<dbReference type="AlphaFoldDB" id="A0A1Z5HVD9"/>
<name>A0A1Z5HVD9_9FIRM</name>
<dbReference type="EMBL" id="BDGJ01000125">
    <property type="protein sequence ID" value="GAW93295.1"/>
    <property type="molecule type" value="Genomic_DNA"/>
</dbReference>
<sequence length="312" mass="34735">MKYLVTGGAGFIGSHIVEALLREGFFVRVLDNFSTGSVANLRHCREDVELIVGDVRDLATVQKAVRGMDFVLHQAALPSVPRSVANPRESNDNNVTGTLNVLVAAREAGVRRVIYASSSSVYGETPQLPKEESMQPLPLSPYAVSKYTGELYCRVFYTLYGLETISLRYFNVFGPRQNPDSQYAPVIPKFVTAMLEDRSPVIFGDGLQSRDFTYIDNVVKANLLACRAKKTAGEAVNIACGMQINLNQVVAELNRLLGKNIPAIYSEPRPGDVKHSYADISRACELLNYRPETSFRQGLEYTVQWFRQQLKL</sequence>
<dbReference type="InterPro" id="IPR001509">
    <property type="entry name" value="Epimerase_deHydtase"/>
</dbReference>
<dbReference type="Pfam" id="PF01370">
    <property type="entry name" value="Epimerase"/>
    <property type="match status" value="1"/>
</dbReference>
<evidence type="ECO:0000259" key="2">
    <source>
        <dbReference type="Pfam" id="PF01370"/>
    </source>
</evidence>
<dbReference type="InterPro" id="IPR036291">
    <property type="entry name" value="NAD(P)-bd_dom_sf"/>
</dbReference>
<dbReference type="Gene3D" id="3.40.50.720">
    <property type="entry name" value="NAD(P)-binding Rossmann-like Domain"/>
    <property type="match status" value="1"/>
</dbReference>
<proteinExistence type="inferred from homology"/>
<evidence type="ECO:0000256" key="1">
    <source>
        <dbReference type="ARBA" id="ARBA00007637"/>
    </source>
</evidence>
<organism evidence="3 4">
    <name type="scientific">Calderihabitans maritimus</name>
    <dbReference type="NCBI Taxonomy" id="1246530"/>
    <lineage>
        <taxon>Bacteria</taxon>
        <taxon>Bacillati</taxon>
        <taxon>Bacillota</taxon>
        <taxon>Clostridia</taxon>
        <taxon>Neomoorellales</taxon>
        <taxon>Calderihabitantaceae</taxon>
        <taxon>Calderihabitans</taxon>
    </lineage>
</organism>